<name>A0ABP1DDB9_9APHY</name>
<dbReference type="InterPro" id="IPR004860">
    <property type="entry name" value="LAGLIDADG_dom"/>
</dbReference>
<evidence type="ECO:0000313" key="3">
    <source>
        <dbReference type="EMBL" id="CAL1705856.1"/>
    </source>
</evidence>
<accession>A0ABP1DDB9</accession>
<evidence type="ECO:0000259" key="2">
    <source>
        <dbReference type="Pfam" id="PF03161"/>
    </source>
</evidence>
<dbReference type="Proteomes" id="UP001497453">
    <property type="component" value="Chromosome 4"/>
</dbReference>
<feature type="domain" description="Homing endonuclease LAGLIDADG" evidence="2">
    <location>
        <begin position="35"/>
        <end position="208"/>
    </location>
</feature>
<protein>
    <recommendedName>
        <fullName evidence="2">Homing endonuclease LAGLIDADG domain-containing protein</fullName>
    </recommendedName>
</protein>
<dbReference type="PANTHER" id="PTHR47539:SF1">
    <property type="entry name" value="PENTATRICOPEPTIDE REPEAT-CONTAINING PROTEIN OTP51, CHLOROPLASTIC"/>
    <property type="match status" value="1"/>
</dbReference>
<sequence length="227" mass="25822">MPKFNKNLLIGKSPNSQIFKDYKNSLSSLTKIQWESAIGLVLGDASLQTQNKGKTYRMKFEWSDKNKAYLDHVYNLFDEWVISPPHKKSRISPKGNLVVNWGFQTISHTAFNPLAELFLLNGKKGISQSLIKLHLTGRGLAYWFMDDGGKLDYNKNSKNKSVVLNTQSFSDLEVEAMAKELSSKFNFTCEVRSNKGKKIIVINSVSYSLFRELVDPYITPEMANKLP</sequence>
<dbReference type="Pfam" id="PF03161">
    <property type="entry name" value="LAGLIDADG_2"/>
    <property type="match status" value="1"/>
</dbReference>
<reference evidence="4" key="1">
    <citation type="submission" date="2024-04" db="EMBL/GenBank/DDBJ databases">
        <authorList>
            <person name="Shaw F."/>
            <person name="Minotto A."/>
        </authorList>
    </citation>
    <scope>NUCLEOTIDE SEQUENCE [LARGE SCALE GENOMIC DNA]</scope>
</reference>
<dbReference type="EMBL" id="OZ037947">
    <property type="protein sequence ID" value="CAL1705856.1"/>
    <property type="molecule type" value="Genomic_DNA"/>
</dbReference>
<gene>
    <name evidence="3" type="ORF">GFSPODELE1_LOCUS5618</name>
</gene>
<evidence type="ECO:0000256" key="1">
    <source>
        <dbReference type="ARBA" id="ARBA00002670"/>
    </source>
</evidence>
<dbReference type="InterPro" id="IPR052500">
    <property type="entry name" value="Chloro/Mito_RNA_Process"/>
</dbReference>
<dbReference type="Gene3D" id="3.10.28.10">
    <property type="entry name" value="Homing endonucleases"/>
    <property type="match status" value="2"/>
</dbReference>
<dbReference type="SUPFAM" id="SSF55608">
    <property type="entry name" value="Homing endonucleases"/>
    <property type="match status" value="1"/>
</dbReference>
<keyword evidence="4" id="KW-1185">Reference proteome</keyword>
<organism evidence="3 4">
    <name type="scientific">Somion occarium</name>
    <dbReference type="NCBI Taxonomy" id="3059160"/>
    <lineage>
        <taxon>Eukaryota</taxon>
        <taxon>Fungi</taxon>
        <taxon>Dikarya</taxon>
        <taxon>Basidiomycota</taxon>
        <taxon>Agaricomycotina</taxon>
        <taxon>Agaricomycetes</taxon>
        <taxon>Polyporales</taxon>
        <taxon>Cerrenaceae</taxon>
        <taxon>Somion</taxon>
    </lineage>
</organism>
<evidence type="ECO:0000313" key="4">
    <source>
        <dbReference type="Proteomes" id="UP001497453"/>
    </source>
</evidence>
<proteinExistence type="predicted"/>
<dbReference type="InterPro" id="IPR027434">
    <property type="entry name" value="Homing_endonucl"/>
</dbReference>
<dbReference type="PANTHER" id="PTHR47539">
    <property type="entry name" value="PENTATRICOPEPTIDE REPEAT-CONTAINING PROTEIN OTP51, CHLOROPLASTIC"/>
    <property type="match status" value="1"/>
</dbReference>
<comment type="function">
    <text evidence="1">Mitochondrial DNA endonuclease involved in intron homing.</text>
</comment>